<dbReference type="Pfam" id="PF00378">
    <property type="entry name" value="ECH_1"/>
    <property type="match status" value="1"/>
</dbReference>
<dbReference type="PANTHER" id="PTHR11941">
    <property type="entry name" value="ENOYL-COA HYDRATASE-RELATED"/>
    <property type="match status" value="1"/>
</dbReference>
<name>A0A1G6MYK0_9EURY</name>
<keyword evidence="4" id="KW-1185">Reference proteome</keyword>
<gene>
    <name evidence="3" type="ORF">SAMN04488694_11348</name>
    <name evidence="2" type="ORF">SAMN05192552_1005156</name>
</gene>
<dbReference type="Proteomes" id="UP000324021">
    <property type="component" value="Unassembled WGS sequence"/>
</dbReference>
<reference evidence="3" key="1">
    <citation type="submission" date="2016-10" db="EMBL/GenBank/DDBJ databases">
        <authorList>
            <person name="de Groot N.N."/>
        </authorList>
    </citation>
    <scope>NUCLEOTIDE SEQUENCE [LARGE SCALE GENOMIC DNA]</scope>
    <source>
        <strain evidence="3">CDM_6</strain>
    </source>
</reference>
<dbReference type="EMBL" id="FOIC01000013">
    <property type="protein sequence ID" value="SET81134.1"/>
    <property type="molecule type" value="Genomic_DNA"/>
</dbReference>
<dbReference type="GO" id="GO:0016829">
    <property type="term" value="F:lyase activity"/>
    <property type="evidence" value="ECO:0007669"/>
    <property type="project" value="UniProtKB-KW"/>
</dbReference>
<dbReference type="EMBL" id="FMZP01000005">
    <property type="protein sequence ID" value="SDC60640.1"/>
    <property type="molecule type" value="Genomic_DNA"/>
</dbReference>
<dbReference type="InterPro" id="IPR001753">
    <property type="entry name" value="Enoyl-CoA_hydra/iso"/>
</dbReference>
<dbReference type="Gene3D" id="1.10.12.10">
    <property type="entry name" value="Lyase 2-enoyl-coa Hydratase, Chain A, domain 2"/>
    <property type="match status" value="1"/>
</dbReference>
<dbReference type="STRING" id="392421.SAMN04488694_11348"/>
<dbReference type="CDD" id="cd06558">
    <property type="entry name" value="crotonase-like"/>
    <property type="match status" value="1"/>
</dbReference>
<evidence type="ECO:0000256" key="1">
    <source>
        <dbReference type="ARBA" id="ARBA00023239"/>
    </source>
</evidence>
<dbReference type="OrthoDB" id="27846at2157"/>
<accession>A0A1G6MYK0</accession>
<dbReference type="GO" id="GO:0006635">
    <property type="term" value="P:fatty acid beta-oxidation"/>
    <property type="evidence" value="ECO:0007669"/>
    <property type="project" value="TreeGrafter"/>
</dbReference>
<dbReference type="AlphaFoldDB" id="A0A1G6MYK0"/>
<evidence type="ECO:0000313" key="5">
    <source>
        <dbReference type="Proteomes" id="UP000324021"/>
    </source>
</evidence>
<sequence length="270" mass="29011">MASETATSDQWETVDCSRDEHVGRITLARPEAMNTFSTELAQDLDAALHALDEDDDVRVIVVDGAGKCFSAGIDLSEHGDHETESEYEQWVGRMEAPFHTLTEMRTPVIAAAHGHAAANGIGLVAACDLAVAAEGTKFGATAPKVGLFCMGPAVPLMKALTRKRCLELILTGELIDAETALEWGLINRVAPEGEQLDAAMELAETIAQKSPMGVQMGKQAFYEMVEMDYDEALAYSNEQFATLCTTDDANEGIAAFLEGEPLAADEWPGE</sequence>
<dbReference type="InterPro" id="IPR014748">
    <property type="entry name" value="Enoyl-CoA_hydra_C"/>
</dbReference>
<dbReference type="RefSeq" id="WP_092933664.1">
    <property type="nucleotide sequence ID" value="NZ_FMZP01000005.1"/>
</dbReference>
<dbReference type="Gene3D" id="3.90.226.10">
    <property type="entry name" value="2-enoyl-CoA Hydratase, Chain A, domain 1"/>
    <property type="match status" value="1"/>
</dbReference>
<dbReference type="PANTHER" id="PTHR11941:SF54">
    <property type="entry name" value="ENOYL-COA HYDRATASE, MITOCHONDRIAL"/>
    <property type="match status" value="1"/>
</dbReference>
<evidence type="ECO:0000313" key="2">
    <source>
        <dbReference type="EMBL" id="SDC60640.1"/>
    </source>
</evidence>
<evidence type="ECO:0000313" key="3">
    <source>
        <dbReference type="EMBL" id="SET81134.1"/>
    </source>
</evidence>
<dbReference type="SUPFAM" id="SSF52096">
    <property type="entry name" value="ClpP/crotonase"/>
    <property type="match status" value="1"/>
</dbReference>
<proteinExistence type="predicted"/>
<dbReference type="Proteomes" id="UP000199320">
    <property type="component" value="Unassembled WGS sequence"/>
</dbReference>
<reference evidence="4 5" key="2">
    <citation type="submission" date="2016-10" db="EMBL/GenBank/DDBJ databases">
        <authorList>
            <person name="Varghese N."/>
            <person name="Submissions S."/>
        </authorList>
    </citation>
    <scope>NUCLEOTIDE SEQUENCE [LARGE SCALE GENOMIC DNA]</scope>
    <source>
        <strain evidence="2 5">CDM_1</strain>
        <strain evidence="4">CDM_6</strain>
    </source>
</reference>
<keyword evidence="1" id="KW-0456">Lyase</keyword>
<protein>
    <submittedName>
        <fullName evidence="2">Enoyl-CoA hydratase/carnithine racemase</fullName>
    </submittedName>
</protein>
<dbReference type="InterPro" id="IPR029045">
    <property type="entry name" value="ClpP/crotonase-like_dom_sf"/>
</dbReference>
<evidence type="ECO:0000313" key="4">
    <source>
        <dbReference type="Proteomes" id="UP000199320"/>
    </source>
</evidence>
<organism evidence="2 5">
    <name type="scientific">Natrinema hispanicum</name>
    <dbReference type="NCBI Taxonomy" id="392421"/>
    <lineage>
        <taxon>Archaea</taxon>
        <taxon>Methanobacteriati</taxon>
        <taxon>Methanobacteriota</taxon>
        <taxon>Stenosarchaea group</taxon>
        <taxon>Halobacteria</taxon>
        <taxon>Halobacteriales</taxon>
        <taxon>Natrialbaceae</taxon>
        <taxon>Natrinema</taxon>
    </lineage>
</organism>